<sequence length="106" mass="12489">MDSALRCSEYECFQKSIQLDFSGVAFLVIISQILRETFGESLQFSAKSLGERHSASTWKTWEPYVVRKDRELDLLRTIILQSRIKLNCLGFHEEYLFHLHPQDYDD</sequence>
<reference evidence="1 2" key="1">
    <citation type="submission" date="2022-05" db="EMBL/GenBank/DDBJ databases">
        <title>Chromosome-level reference genomes for two strains of Caenorhabditis briggsae: an improved platform for comparative genomics.</title>
        <authorList>
            <person name="Stevens L."/>
            <person name="Andersen E.C."/>
        </authorList>
    </citation>
    <scope>NUCLEOTIDE SEQUENCE [LARGE SCALE GENOMIC DNA]</scope>
    <source>
        <strain evidence="1">QX1410_ONT</strain>
        <tissue evidence="1">Whole-organism</tissue>
    </source>
</reference>
<organism evidence="1 2">
    <name type="scientific">Caenorhabditis briggsae</name>
    <dbReference type="NCBI Taxonomy" id="6238"/>
    <lineage>
        <taxon>Eukaryota</taxon>
        <taxon>Metazoa</taxon>
        <taxon>Ecdysozoa</taxon>
        <taxon>Nematoda</taxon>
        <taxon>Chromadorea</taxon>
        <taxon>Rhabditida</taxon>
        <taxon>Rhabditina</taxon>
        <taxon>Rhabditomorpha</taxon>
        <taxon>Rhabditoidea</taxon>
        <taxon>Rhabditidae</taxon>
        <taxon>Peloderinae</taxon>
        <taxon>Caenorhabditis</taxon>
    </lineage>
</organism>
<evidence type="ECO:0000313" key="2">
    <source>
        <dbReference type="Proteomes" id="UP000827892"/>
    </source>
</evidence>
<gene>
    <name evidence="1" type="ORF">L3Y34_004976</name>
</gene>
<dbReference type="EMBL" id="CP090894">
    <property type="protein sequence ID" value="ULT96818.1"/>
    <property type="molecule type" value="Genomic_DNA"/>
</dbReference>
<protein>
    <submittedName>
        <fullName evidence="1">Uncharacterized protein</fullName>
    </submittedName>
</protein>
<accession>A0AAE9D6Z6</accession>
<evidence type="ECO:0000313" key="1">
    <source>
        <dbReference type="EMBL" id="ULT96818.1"/>
    </source>
</evidence>
<proteinExistence type="predicted"/>
<dbReference type="AlphaFoldDB" id="A0AAE9D6Z6"/>
<dbReference type="Proteomes" id="UP000827892">
    <property type="component" value="Chromosome IV"/>
</dbReference>
<name>A0AAE9D6Z6_CAEBR</name>